<dbReference type="InterPro" id="IPR023346">
    <property type="entry name" value="Lysozyme-like_dom_sf"/>
</dbReference>
<dbReference type="InterPro" id="IPR050396">
    <property type="entry name" value="Glycosyltr_51/Transpeptidase"/>
</dbReference>
<sequence length="732" mass="79110">MGSRAMKRRNGTRTKNKKAPILGIISVIVLAIAAGVFGVYTLCNSWLEDLPDYQNADAYNSAQPTYVYASDGTTLLAEFQLENREPVALDQVSEYVLKGTVATEDERFYSHAGVDYLGVARALVNNLMGGALEGASTITQQFVRNTILSEEMRDISFKRKIREMYISQKLEEQYTKDEILLMYLNTINYGSGAYGIEAAAERYFSKDAKDLTLNEAATLVGIPQSPTYNNPIDYPENCLKRRNTVLDRMVSNNVITAEEADAVKAEPIELNPSEPSMTGIVDYPYFTSYVRNQLTNPDGKYAYSTAELFKGGLKVTTTLDVGVQQAADEAAAEKEDEAGDPFEVSMAVVDPDNGYIKALVGGHDYESSQVNMATGEGGSGRQAGSSFKLFTLMAALNEGIDPETLIDAGRKVELEGGEPVYNNDRADYGTRTIKSAFGVSSNTAFIRLLLSVGVDKVIEMAKSMGITSDMPAVAGLTLGIGSVTPLEMADAYATVANGGVHYDPECIVKIEDRNGNVIVDNTDPTGERVFSKEVARAAIDCMEVVIDNGTGKAARPSNGQEAGGKTGTTDDKKDSWFCGVTPQYSVAIWLGDRSDYSEAKSPGTTAASVFGDFIDRVISSDQTEKFFTADKPQYKKDYRDEENHIGGYYSKEKDKDKDEEKDEETEEPTDEAPEGEGNNPVEPTPTPDPAPTPTPEPTPEPEPEPTPTPDPEPTPDPTPPPDTGGDGGGAAG</sequence>
<comment type="similarity">
    <text evidence="1">In the C-terminal section; belongs to the transpeptidase family.</text>
</comment>
<dbReference type="Gene3D" id="1.10.3810.10">
    <property type="entry name" value="Biosynthetic peptidoglycan transglycosylase-like"/>
    <property type="match status" value="1"/>
</dbReference>
<evidence type="ECO:0000256" key="5">
    <source>
        <dbReference type="ARBA" id="ARBA00022676"/>
    </source>
</evidence>
<evidence type="ECO:0000256" key="2">
    <source>
        <dbReference type="ARBA" id="ARBA00007739"/>
    </source>
</evidence>
<keyword evidence="3" id="KW-0121">Carboxypeptidase</keyword>
<dbReference type="FunFam" id="1.10.3810.10:FF:000001">
    <property type="entry name" value="Penicillin-binding protein 1A"/>
    <property type="match status" value="1"/>
</dbReference>
<evidence type="ECO:0000256" key="4">
    <source>
        <dbReference type="ARBA" id="ARBA00022670"/>
    </source>
</evidence>
<feature type="domain" description="Glycosyl transferase family 51" evidence="17">
    <location>
        <begin position="75"/>
        <end position="249"/>
    </location>
</feature>
<feature type="compositionally biased region" description="Basic and acidic residues" evidence="14">
    <location>
        <begin position="637"/>
        <end position="658"/>
    </location>
</feature>
<dbReference type="GO" id="GO:0071555">
    <property type="term" value="P:cell wall organization"/>
    <property type="evidence" value="ECO:0007669"/>
    <property type="project" value="UniProtKB-KW"/>
</dbReference>
<dbReference type="Proteomes" id="UP000479639">
    <property type="component" value="Unassembled WGS sequence"/>
</dbReference>
<feature type="domain" description="Penicillin-binding protein transpeptidase" evidence="16">
    <location>
        <begin position="346"/>
        <end position="609"/>
    </location>
</feature>
<keyword evidence="7" id="KW-0378">Hydrolase</keyword>
<keyword evidence="9" id="KW-0573">Peptidoglycan synthesis</keyword>
<evidence type="ECO:0000313" key="19">
    <source>
        <dbReference type="Proteomes" id="UP000479639"/>
    </source>
</evidence>
<dbReference type="GO" id="GO:0030288">
    <property type="term" value="C:outer membrane-bounded periplasmic space"/>
    <property type="evidence" value="ECO:0007669"/>
    <property type="project" value="TreeGrafter"/>
</dbReference>
<evidence type="ECO:0000256" key="6">
    <source>
        <dbReference type="ARBA" id="ARBA00022679"/>
    </source>
</evidence>
<organism evidence="18 19">
    <name type="scientific">Adlercreutzia muris</name>
    <dbReference type="NCBI Taxonomy" id="1796610"/>
    <lineage>
        <taxon>Bacteria</taxon>
        <taxon>Bacillati</taxon>
        <taxon>Actinomycetota</taxon>
        <taxon>Coriobacteriia</taxon>
        <taxon>Eggerthellales</taxon>
        <taxon>Eggerthellaceae</taxon>
        <taxon>Adlercreutzia</taxon>
    </lineage>
</organism>
<dbReference type="InterPro" id="IPR012338">
    <property type="entry name" value="Beta-lactam/transpept-like"/>
</dbReference>
<dbReference type="RefSeq" id="WP_151429588.1">
    <property type="nucleotide sequence ID" value="NZ_JANJZI010000005.1"/>
</dbReference>
<evidence type="ECO:0000256" key="14">
    <source>
        <dbReference type="SAM" id="MobiDB-lite"/>
    </source>
</evidence>
<keyword evidence="6" id="KW-0808">Transferase</keyword>
<evidence type="ECO:0000259" key="17">
    <source>
        <dbReference type="Pfam" id="PF00912"/>
    </source>
</evidence>
<keyword evidence="5" id="KW-0328">Glycosyltransferase</keyword>
<evidence type="ECO:0000256" key="1">
    <source>
        <dbReference type="ARBA" id="ARBA00007090"/>
    </source>
</evidence>
<dbReference type="GO" id="GO:0006508">
    <property type="term" value="P:proteolysis"/>
    <property type="evidence" value="ECO:0007669"/>
    <property type="project" value="UniProtKB-KW"/>
</dbReference>
<dbReference type="GO" id="GO:0009002">
    <property type="term" value="F:serine-type D-Ala-D-Ala carboxypeptidase activity"/>
    <property type="evidence" value="ECO:0007669"/>
    <property type="project" value="UniProtKB-EC"/>
</dbReference>
<evidence type="ECO:0000256" key="10">
    <source>
        <dbReference type="ARBA" id="ARBA00023268"/>
    </source>
</evidence>
<keyword evidence="15" id="KW-0812">Transmembrane</keyword>
<protein>
    <submittedName>
        <fullName evidence="18">Penicillin-binding protein</fullName>
    </submittedName>
</protein>
<keyword evidence="4" id="KW-0645">Protease</keyword>
<keyword evidence="10" id="KW-0511">Multifunctional enzyme</keyword>
<dbReference type="InterPro" id="IPR001460">
    <property type="entry name" value="PCN-bd_Tpept"/>
</dbReference>
<dbReference type="GO" id="GO:0009252">
    <property type="term" value="P:peptidoglycan biosynthetic process"/>
    <property type="evidence" value="ECO:0007669"/>
    <property type="project" value="UniProtKB-KW"/>
</dbReference>
<evidence type="ECO:0000313" key="18">
    <source>
        <dbReference type="EMBL" id="KAB1651354.1"/>
    </source>
</evidence>
<comment type="catalytic activity">
    <reaction evidence="13">
        <text>[GlcNAc-(1-&gt;4)-Mur2Ac(oyl-L-Ala-gamma-D-Glu-L-Lys-D-Ala-D-Ala)](n)-di-trans,octa-cis-undecaprenyl diphosphate + beta-D-GlcNAc-(1-&gt;4)-Mur2Ac(oyl-L-Ala-gamma-D-Glu-L-Lys-D-Ala-D-Ala)-di-trans,octa-cis-undecaprenyl diphosphate = [GlcNAc-(1-&gt;4)-Mur2Ac(oyl-L-Ala-gamma-D-Glu-L-Lys-D-Ala-D-Ala)](n+1)-di-trans,octa-cis-undecaprenyl diphosphate + di-trans,octa-cis-undecaprenyl diphosphate + H(+)</text>
        <dbReference type="Rhea" id="RHEA:23708"/>
        <dbReference type="Rhea" id="RHEA-COMP:9602"/>
        <dbReference type="Rhea" id="RHEA-COMP:9603"/>
        <dbReference type="ChEBI" id="CHEBI:15378"/>
        <dbReference type="ChEBI" id="CHEBI:58405"/>
        <dbReference type="ChEBI" id="CHEBI:60033"/>
        <dbReference type="ChEBI" id="CHEBI:78435"/>
        <dbReference type="EC" id="2.4.99.28"/>
    </reaction>
</comment>
<evidence type="ECO:0000256" key="12">
    <source>
        <dbReference type="ARBA" id="ARBA00034000"/>
    </source>
</evidence>
<dbReference type="SUPFAM" id="SSF53955">
    <property type="entry name" value="Lysozyme-like"/>
    <property type="match status" value="1"/>
</dbReference>
<dbReference type="GO" id="GO:0008955">
    <property type="term" value="F:peptidoglycan glycosyltransferase activity"/>
    <property type="evidence" value="ECO:0007669"/>
    <property type="project" value="UniProtKB-EC"/>
</dbReference>
<evidence type="ECO:0000256" key="13">
    <source>
        <dbReference type="ARBA" id="ARBA00049902"/>
    </source>
</evidence>
<keyword evidence="15" id="KW-1133">Transmembrane helix</keyword>
<dbReference type="Pfam" id="PF00905">
    <property type="entry name" value="Transpeptidase"/>
    <property type="match status" value="1"/>
</dbReference>
<dbReference type="GO" id="GO:0008658">
    <property type="term" value="F:penicillin binding"/>
    <property type="evidence" value="ECO:0007669"/>
    <property type="project" value="InterPro"/>
</dbReference>
<reference evidence="18 19" key="1">
    <citation type="submission" date="2019-09" db="EMBL/GenBank/DDBJ databases">
        <title>Whole genome shotgun sequencing (WGS) of Ellagibacter isourolithinifaciens DSM 104140(T) and Adlercreutzia muris DSM 29508(T).</title>
        <authorList>
            <person name="Stoll D.A."/>
            <person name="Danylec N."/>
            <person name="Huch M."/>
        </authorList>
    </citation>
    <scope>NUCLEOTIDE SEQUENCE [LARGE SCALE GENOMIC DNA]</scope>
    <source>
        <strain evidence="18 19">DSM 29508</strain>
    </source>
</reference>
<keyword evidence="11" id="KW-0961">Cell wall biogenesis/degradation</keyword>
<dbReference type="Gene3D" id="3.40.710.10">
    <property type="entry name" value="DD-peptidase/beta-lactamase superfamily"/>
    <property type="match status" value="1"/>
</dbReference>
<dbReference type="InterPro" id="IPR036950">
    <property type="entry name" value="PBP_transglycosylase"/>
</dbReference>
<keyword evidence="8" id="KW-0133">Cell shape</keyword>
<evidence type="ECO:0000256" key="11">
    <source>
        <dbReference type="ARBA" id="ARBA00023316"/>
    </source>
</evidence>
<feature type="compositionally biased region" description="Pro residues" evidence="14">
    <location>
        <begin position="682"/>
        <end position="722"/>
    </location>
</feature>
<dbReference type="EMBL" id="WAJS01000002">
    <property type="protein sequence ID" value="KAB1651354.1"/>
    <property type="molecule type" value="Genomic_DNA"/>
</dbReference>
<keyword evidence="15" id="KW-0472">Membrane</keyword>
<feature type="compositionally biased region" description="Acidic residues" evidence="14">
    <location>
        <begin position="659"/>
        <end position="674"/>
    </location>
</feature>
<comment type="caution">
    <text evidence="18">The sequence shown here is derived from an EMBL/GenBank/DDBJ whole genome shotgun (WGS) entry which is preliminary data.</text>
</comment>
<gene>
    <name evidence="18" type="ORF">F8D48_00910</name>
</gene>
<evidence type="ECO:0000256" key="15">
    <source>
        <dbReference type="SAM" id="Phobius"/>
    </source>
</evidence>
<feature type="transmembrane region" description="Helical" evidence="15">
    <location>
        <begin position="21"/>
        <end position="42"/>
    </location>
</feature>
<keyword evidence="19" id="KW-1185">Reference proteome</keyword>
<comment type="similarity">
    <text evidence="2">In the N-terminal section; belongs to the glycosyltransferase 51 family.</text>
</comment>
<name>A0A7C8BSV2_9ACTN</name>
<feature type="region of interest" description="Disordered" evidence="14">
    <location>
        <begin position="550"/>
        <end position="572"/>
    </location>
</feature>
<proteinExistence type="inferred from homology"/>
<comment type="catalytic activity">
    <reaction evidence="12">
        <text>Preferential cleavage: (Ac)2-L-Lys-D-Ala-|-D-Ala. Also transpeptidation of peptidyl-alanyl moieties that are N-acyl substituents of D-alanine.</text>
        <dbReference type="EC" id="3.4.16.4"/>
    </reaction>
</comment>
<accession>A0A7C8BSV2</accession>
<evidence type="ECO:0000256" key="8">
    <source>
        <dbReference type="ARBA" id="ARBA00022960"/>
    </source>
</evidence>
<dbReference type="GO" id="GO:0008360">
    <property type="term" value="P:regulation of cell shape"/>
    <property type="evidence" value="ECO:0007669"/>
    <property type="project" value="UniProtKB-KW"/>
</dbReference>
<evidence type="ECO:0000259" key="16">
    <source>
        <dbReference type="Pfam" id="PF00905"/>
    </source>
</evidence>
<evidence type="ECO:0000256" key="7">
    <source>
        <dbReference type="ARBA" id="ARBA00022801"/>
    </source>
</evidence>
<evidence type="ECO:0000256" key="3">
    <source>
        <dbReference type="ARBA" id="ARBA00022645"/>
    </source>
</evidence>
<dbReference type="PANTHER" id="PTHR32282">
    <property type="entry name" value="BINDING PROTEIN TRANSPEPTIDASE, PUTATIVE-RELATED"/>
    <property type="match status" value="1"/>
</dbReference>
<dbReference type="PANTHER" id="PTHR32282:SF33">
    <property type="entry name" value="PEPTIDOGLYCAN GLYCOSYLTRANSFERASE"/>
    <property type="match status" value="1"/>
</dbReference>
<evidence type="ECO:0000256" key="9">
    <source>
        <dbReference type="ARBA" id="ARBA00022984"/>
    </source>
</evidence>
<dbReference type="InterPro" id="IPR001264">
    <property type="entry name" value="Glyco_trans_51"/>
</dbReference>
<dbReference type="AlphaFoldDB" id="A0A7C8BSV2"/>
<dbReference type="Pfam" id="PF00912">
    <property type="entry name" value="Transgly"/>
    <property type="match status" value="1"/>
</dbReference>
<feature type="region of interest" description="Disordered" evidence="14">
    <location>
        <begin position="637"/>
        <end position="732"/>
    </location>
</feature>
<dbReference type="SUPFAM" id="SSF56601">
    <property type="entry name" value="beta-lactamase/transpeptidase-like"/>
    <property type="match status" value="1"/>
</dbReference>